<keyword evidence="2" id="KW-0560">Oxidoreductase</keyword>
<reference evidence="3 4" key="1">
    <citation type="submission" date="2014-12" db="EMBL/GenBank/DDBJ databases">
        <title>Draft genome sequence of Paenibacillus kamchatkensis strain B-2647.</title>
        <authorList>
            <person name="Karlyshev A.V."/>
            <person name="Kudryashova E.B."/>
        </authorList>
    </citation>
    <scope>NUCLEOTIDE SEQUENCE [LARGE SCALE GENOMIC DNA]</scope>
    <source>
        <strain evidence="3 4">VKM B-2647</strain>
    </source>
</reference>
<sequence length="261" mass="27862">MGQLLGKSVYLTGGATGIGRAVADAFVAEGARLTVLDRSVEQLRELADRYGDSVQCIEGDVTWYENHVRAVRTAVDAYGKLDVLVANAGVFDGFAKFADVTPEALTDAFDILMNVNVKGYFYAAKASVEELRKTGGNMIFTVSGAGFYPDGGGVWYTASKHAQIGLLRQLAFELAPDVRVNAVSPGGTLTALKVIPPLQPFVKTVDNETKAQNVKRRNPMRMVMEPEDHVAAYVLLASDKSKAITGEVISSDGGLSVRGLG</sequence>
<dbReference type="RefSeq" id="WP_041049830.1">
    <property type="nucleotide sequence ID" value="NZ_JXAK01000044.1"/>
</dbReference>
<dbReference type="PRINTS" id="PR00080">
    <property type="entry name" value="SDRFAMILY"/>
</dbReference>
<proteinExistence type="inferred from homology"/>
<protein>
    <recommendedName>
        <fullName evidence="5">3-(Cis-5,6-dihydroxycyclohexa-1, 3-dien-1-yl)propanoate dehydrogenase</fullName>
    </recommendedName>
</protein>
<evidence type="ECO:0000256" key="1">
    <source>
        <dbReference type="ARBA" id="ARBA00006484"/>
    </source>
</evidence>
<evidence type="ECO:0000313" key="3">
    <source>
        <dbReference type="EMBL" id="KIL39061.1"/>
    </source>
</evidence>
<keyword evidence="4" id="KW-1185">Reference proteome</keyword>
<dbReference type="InterPro" id="IPR002347">
    <property type="entry name" value="SDR_fam"/>
</dbReference>
<comment type="similarity">
    <text evidence="1">Belongs to the short-chain dehydrogenases/reductases (SDR) family.</text>
</comment>
<dbReference type="PANTHER" id="PTHR43008:SF4">
    <property type="entry name" value="CHAIN DEHYDROGENASE, PUTATIVE (AFU_ORTHOLOGUE AFUA_4G08710)-RELATED"/>
    <property type="match status" value="1"/>
</dbReference>
<dbReference type="PRINTS" id="PR00081">
    <property type="entry name" value="GDHRDH"/>
</dbReference>
<name>A0ABR5ADE0_9BACL</name>
<evidence type="ECO:0000313" key="4">
    <source>
        <dbReference type="Proteomes" id="UP000031967"/>
    </source>
</evidence>
<evidence type="ECO:0008006" key="5">
    <source>
        <dbReference type="Google" id="ProtNLM"/>
    </source>
</evidence>
<dbReference type="SUPFAM" id="SSF51735">
    <property type="entry name" value="NAD(P)-binding Rossmann-fold domains"/>
    <property type="match status" value="1"/>
</dbReference>
<dbReference type="InterPro" id="IPR036291">
    <property type="entry name" value="NAD(P)-bd_dom_sf"/>
</dbReference>
<gene>
    <name evidence="3" type="ORF">SD70_22290</name>
</gene>
<organism evidence="3 4">
    <name type="scientific">Gordoniibacillus kamchatkensis</name>
    <dbReference type="NCBI Taxonomy" id="1590651"/>
    <lineage>
        <taxon>Bacteria</taxon>
        <taxon>Bacillati</taxon>
        <taxon>Bacillota</taxon>
        <taxon>Bacilli</taxon>
        <taxon>Bacillales</taxon>
        <taxon>Paenibacillaceae</taxon>
        <taxon>Gordoniibacillus</taxon>
    </lineage>
</organism>
<accession>A0ABR5ADE0</accession>
<dbReference type="EMBL" id="JXAK01000044">
    <property type="protein sequence ID" value="KIL39061.1"/>
    <property type="molecule type" value="Genomic_DNA"/>
</dbReference>
<dbReference type="Proteomes" id="UP000031967">
    <property type="component" value="Unassembled WGS sequence"/>
</dbReference>
<dbReference type="Pfam" id="PF13561">
    <property type="entry name" value="adh_short_C2"/>
    <property type="match status" value="1"/>
</dbReference>
<dbReference type="PANTHER" id="PTHR43008">
    <property type="entry name" value="BENZIL REDUCTASE"/>
    <property type="match status" value="1"/>
</dbReference>
<dbReference type="Gene3D" id="3.40.50.720">
    <property type="entry name" value="NAD(P)-binding Rossmann-like Domain"/>
    <property type="match status" value="1"/>
</dbReference>
<comment type="caution">
    <text evidence="3">The sequence shown here is derived from an EMBL/GenBank/DDBJ whole genome shotgun (WGS) entry which is preliminary data.</text>
</comment>
<evidence type="ECO:0000256" key="2">
    <source>
        <dbReference type="ARBA" id="ARBA00023002"/>
    </source>
</evidence>